<feature type="binding site" evidence="11">
    <location>
        <position position="262"/>
    </location>
    <ligand>
        <name>FMN</name>
        <dbReference type="ChEBI" id="CHEBI:58210"/>
    </ligand>
</feature>
<comment type="subcellular location">
    <subcellularLocation>
        <location evidence="11">Cell membrane</location>
        <topology evidence="11">Peripheral membrane protein</topology>
    </subcellularLocation>
    <subcellularLocation>
        <location evidence="2">Membrane</location>
    </subcellularLocation>
</comment>
<dbReference type="NCBIfam" id="TIGR01036">
    <property type="entry name" value="pyrD_sub2"/>
    <property type="match status" value="1"/>
</dbReference>
<evidence type="ECO:0000259" key="12">
    <source>
        <dbReference type="Pfam" id="PF01180"/>
    </source>
</evidence>
<organism evidence="13 14">
    <name type="scientific">Cupriavidus respiraculi</name>
    <dbReference type="NCBI Taxonomy" id="195930"/>
    <lineage>
        <taxon>Bacteria</taxon>
        <taxon>Pseudomonadati</taxon>
        <taxon>Pseudomonadota</taxon>
        <taxon>Betaproteobacteria</taxon>
        <taxon>Burkholderiales</taxon>
        <taxon>Burkholderiaceae</taxon>
        <taxon>Cupriavidus</taxon>
    </lineage>
</organism>
<dbReference type="NCBIfam" id="NF003652">
    <property type="entry name" value="PRK05286.2-5"/>
    <property type="match status" value="1"/>
</dbReference>
<dbReference type="InterPro" id="IPR001295">
    <property type="entry name" value="Dihydroorotate_DH_CS"/>
</dbReference>
<dbReference type="NCBIfam" id="NF003644">
    <property type="entry name" value="PRK05286.1-1"/>
    <property type="match status" value="1"/>
</dbReference>
<feature type="domain" description="Dihydroorotate dehydrogenase catalytic" evidence="12">
    <location>
        <begin position="90"/>
        <end position="379"/>
    </location>
</feature>
<feature type="binding site" evidence="11">
    <location>
        <position position="128"/>
    </location>
    <ligand>
        <name>FMN</name>
        <dbReference type="ChEBI" id="CHEBI:58210"/>
    </ligand>
</feature>
<feature type="active site" description="Nucleophile" evidence="11">
    <location>
        <position position="220"/>
    </location>
</feature>
<keyword evidence="11" id="KW-1003">Cell membrane</keyword>
<dbReference type="NCBIfam" id="NF003645">
    <property type="entry name" value="PRK05286.1-2"/>
    <property type="match status" value="1"/>
</dbReference>
<feature type="binding site" evidence="11">
    <location>
        <position position="342"/>
    </location>
    <ligand>
        <name>FMN</name>
        <dbReference type="ChEBI" id="CHEBI:58210"/>
    </ligand>
</feature>
<evidence type="ECO:0000256" key="6">
    <source>
        <dbReference type="ARBA" id="ARBA00022643"/>
    </source>
</evidence>
<dbReference type="PANTHER" id="PTHR48109:SF4">
    <property type="entry name" value="DIHYDROOROTATE DEHYDROGENASE (QUINONE), MITOCHONDRIAL"/>
    <property type="match status" value="1"/>
</dbReference>
<comment type="function">
    <text evidence="1 11">Catalyzes the conversion of dihydroorotate to orotate with quinone as electron acceptor.</text>
</comment>
<evidence type="ECO:0000256" key="3">
    <source>
        <dbReference type="ARBA" id="ARBA00005161"/>
    </source>
</evidence>
<feature type="binding site" evidence="11">
    <location>
        <position position="217"/>
    </location>
    <ligand>
        <name>substrate</name>
    </ligand>
</feature>
<dbReference type="NCBIfam" id="NF003646">
    <property type="entry name" value="PRK05286.1-4"/>
    <property type="match status" value="1"/>
</dbReference>
<dbReference type="CDD" id="cd04738">
    <property type="entry name" value="DHOD_2_like"/>
    <property type="match status" value="1"/>
</dbReference>
<dbReference type="EMBL" id="CAJZAH010000002">
    <property type="protein sequence ID" value="CAG9172120.1"/>
    <property type="molecule type" value="Genomic_DNA"/>
</dbReference>
<dbReference type="PROSITE" id="PS00912">
    <property type="entry name" value="DHODEHASE_2"/>
    <property type="match status" value="1"/>
</dbReference>
<evidence type="ECO:0000256" key="4">
    <source>
        <dbReference type="ARBA" id="ARBA00005359"/>
    </source>
</evidence>
<sequence length="383" mass="41121">MPAWLRCPFESFFALHADAARSVPRLPRACLPPIPLHANVFNALYPLFRPALFSMDAEDAHHFTLNNLRRAQRLGLAGCLGNRIAEDPRTVMGIRFPNPVGLAAGLDKDGAYIDALAAFGFGFIEVGTVTPRAQPGNPRPRMFRLPEADALINRMGFNNGGVDAFVANVTASRWKAEGGVLGLNIGKNADTPIERAVDDYLYCLERVYPHASYVTVNISSPNTKNLRQLQGASELDHLLSTLKTAQQRLADQHRRYVPLALKIAPDLDADQIGNIGDALVRHGIDGVIATNTTISRDAVKGLRHAEEAGGLSGRPVFEASTRVVEGLRAVIGEALPIIGVGGIFGGADARAKIDAGAQLVQVYSGLIYRGPALVAECAAALRR</sequence>
<dbReference type="InterPro" id="IPR050074">
    <property type="entry name" value="DHO_dehydrogenase"/>
</dbReference>
<evidence type="ECO:0000256" key="7">
    <source>
        <dbReference type="ARBA" id="ARBA00022975"/>
    </source>
</evidence>
<dbReference type="Proteomes" id="UP000721236">
    <property type="component" value="Unassembled WGS sequence"/>
</dbReference>
<keyword evidence="5 11" id="KW-0285">Flavoprotein</keyword>
<protein>
    <recommendedName>
        <fullName evidence="11">Dihydroorotate dehydrogenase (quinone)</fullName>
        <ecNumber evidence="11">1.3.5.2</ecNumber>
    </recommendedName>
    <alternativeName>
        <fullName evidence="11">DHOdehase</fullName>
        <shortName evidence="11">DHOD</shortName>
        <shortName evidence="11">DHODase</shortName>
    </alternativeName>
    <alternativeName>
        <fullName evidence="11">Dihydroorotate oxidase</fullName>
    </alternativeName>
</protein>
<keyword evidence="6 11" id="KW-0288">FMN</keyword>
<feature type="binding site" evidence="11">
    <location>
        <begin position="104"/>
        <end position="108"/>
    </location>
    <ligand>
        <name>FMN</name>
        <dbReference type="ChEBI" id="CHEBI:58210"/>
    </ligand>
</feature>
<comment type="similarity">
    <text evidence="4 11">Belongs to the dihydroorotate dehydrogenase family. Type 2 subfamily.</text>
</comment>
<evidence type="ECO:0000313" key="13">
    <source>
        <dbReference type="EMBL" id="CAG9172120.1"/>
    </source>
</evidence>
<keyword evidence="9 11" id="KW-0472">Membrane</keyword>
<dbReference type="Gene3D" id="3.20.20.70">
    <property type="entry name" value="Aldolase class I"/>
    <property type="match status" value="1"/>
</dbReference>
<feature type="binding site" evidence="11">
    <location>
        <position position="222"/>
    </location>
    <ligand>
        <name>substrate</name>
    </ligand>
</feature>
<evidence type="ECO:0000256" key="8">
    <source>
        <dbReference type="ARBA" id="ARBA00023002"/>
    </source>
</evidence>
<accession>A0ABN7YJ37</accession>
<evidence type="ECO:0000256" key="2">
    <source>
        <dbReference type="ARBA" id="ARBA00004370"/>
    </source>
</evidence>
<dbReference type="SUPFAM" id="SSF51395">
    <property type="entry name" value="FMN-linked oxidoreductases"/>
    <property type="match status" value="1"/>
</dbReference>
<dbReference type="InterPro" id="IPR005720">
    <property type="entry name" value="Dihydroorotate_DH_cat"/>
</dbReference>
<dbReference type="GO" id="GO:0106430">
    <property type="term" value="F:dihydroorotate dehydrogenase (quinone) activity"/>
    <property type="evidence" value="ECO:0007669"/>
    <property type="project" value="UniProtKB-EC"/>
</dbReference>
<comment type="subunit">
    <text evidence="11">Monomer.</text>
</comment>
<evidence type="ECO:0000313" key="14">
    <source>
        <dbReference type="Proteomes" id="UP000721236"/>
    </source>
</evidence>
<feature type="binding site" evidence="11">
    <location>
        <begin position="153"/>
        <end position="157"/>
    </location>
    <ligand>
        <name>substrate</name>
    </ligand>
</feature>
<name>A0ABN7YJ37_9BURK</name>
<dbReference type="PROSITE" id="PS00911">
    <property type="entry name" value="DHODEHASE_1"/>
    <property type="match status" value="1"/>
</dbReference>
<evidence type="ECO:0000256" key="11">
    <source>
        <dbReference type="HAMAP-Rule" id="MF_00225"/>
    </source>
</evidence>
<evidence type="ECO:0000256" key="9">
    <source>
        <dbReference type="ARBA" id="ARBA00023136"/>
    </source>
</evidence>
<evidence type="ECO:0000256" key="5">
    <source>
        <dbReference type="ARBA" id="ARBA00022630"/>
    </source>
</evidence>
<dbReference type="InterPro" id="IPR013785">
    <property type="entry name" value="Aldolase_TIM"/>
</dbReference>
<feature type="binding site" evidence="11">
    <location>
        <begin position="291"/>
        <end position="292"/>
    </location>
    <ligand>
        <name>substrate</name>
    </ligand>
</feature>
<dbReference type="EC" id="1.3.5.2" evidence="11"/>
<feature type="binding site" evidence="11">
    <location>
        <position position="290"/>
    </location>
    <ligand>
        <name>FMN</name>
        <dbReference type="ChEBI" id="CHEBI:58210"/>
    </ligand>
</feature>
<keyword evidence="7 11" id="KW-0665">Pyrimidine biosynthesis</keyword>
<feature type="binding site" evidence="11">
    <location>
        <position position="313"/>
    </location>
    <ligand>
        <name>FMN</name>
        <dbReference type="ChEBI" id="CHEBI:58210"/>
    </ligand>
</feature>
<comment type="catalytic activity">
    <reaction evidence="10 11">
        <text>(S)-dihydroorotate + a quinone = orotate + a quinol</text>
        <dbReference type="Rhea" id="RHEA:30187"/>
        <dbReference type="ChEBI" id="CHEBI:24646"/>
        <dbReference type="ChEBI" id="CHEBI:30839"/>
        <dbReference type="ChEBI" id="CHEBI:30864"/>
        <dbReference type="ChEBI" id="CHEBI:132124"/>
        <dbReference type="EC" id="1.3.5.2"/>
    </reaction>
</comment>
<dbReference type="Pfam" id="PF01180">
    <property type="entry name" value="DHO_dh"/>
    <property type="match status" value="1"/>
</dbReference>
<keyword evidence="8 11" id="KW-0560">Oxidoreductase</keyword>
<comment type="cofactor">
    <cofactor evidence="11">
        <name>FMN</name>
        <dbReference type="ChEBI" id="CHEBI:58210"/>
    </cofactor>
    <text evidence="11">Binds 1 FMN per subunit.</text>
</comment>
<dbReference type="HAMAP" id="MF_00225">
    <property type="entry name" value="DHO_dh_type2"/>
    <property type="match status" value="1"/>
</dbReference>
<dbReference type="PANTHER" id="PTHR48109">
    <property type="entry name" value="DIHYDROOROTATE DEHYDROGENASE (QUINONE), MITOCHONDRIAL-RELATED"/>
    <property type="match status" value="1"/>
</dbReference>
<comment type="caution">
    <text evidence="13">The sequence shown here is derived from an EMBL/GenBank/DDBJ whole genome shotgun (WGS) entry which is preliminary data.</text>
</comment>
<keyword evidence="14" id="KW-1185">Reference proteome</keyword>
<evidence type="ECO:0000256" key="1">
    <source>
        <dbReference type="ARBA" id="ARBA00003125"/>
    </source>
</evidence>
<evidence type="ECO:0000256" key="10">
    <source>
        <dbReference type="ARBA" id="ARBA00048639"/>
    </source>
</evidence>
<feature type="binding site" evidence="11">
    <location>
        <position position="217"/>
    </location>
    <ligand>
        <name>FMN</name>
        <dbReference type="ChEBI" id="CHEBI:58210"/>
    </ligand>
</feature>
<feature type="binding site" evidence="11">
    <location>
        <begin position="363"/>
        <end position="364"/>
    </location>
    <ligand>
        <name>FMN</name>
        <dbReference type="ChEBI" id="CHEBI:58210"/>
    </ligand>
</feature>
<reference evidence="13 14" key="1">
    <citation type="submission" date="2021-08" db="EMBL/GenBank/DDBJ databases">
        <authorList>
            <person name="Peeters C."/>
        </authorList>
    </citation>
    <scope>NUCLEOTIDE SEQUENCE [LARGE SCALE GENOMIC DNA]</scope>
    <source>
        <strain evidence="13 14">LMG 21510</strain>
    </source>
</reference>
<gene>
    <name evidence="11 13" type="primary">pyrD</name>
    <name evidence="13" type="ORF">LMG21510_01867</name>
</gene>
<proteinExistence type="inferred from homology"/>
<comment type="pathway">
    <text evidence="3 11">Pyrimidine metabolism; UMP biosynthesis via de novo pathway; orotate from (S)-dihydroorotate (quinone route): step 1/1.</text>
</comment>
<feature type="binding site" evidence="11">
    <location>
        <position position="108"/>
    </location>
    <ligand>
        <name>substrate</name>
    </ligand>
</feature>
<feature type="binding site" evidence="11">
    <location>
        <position position="184"/>
    </location>
    <ligand>
        <name>FMN</name>
        <dbReference type="ChEBI" id="CHEBI:58210"/>
    </ligand>
</feature>
<dbReference type="InterPro" id="IPR005719">
    <property type="entry name" value="Dihydroorotate_DH_2"/>
</dbReference>